<organism evidence="2 3">
    <name type="scientific">Enterococcus asini ATCC 700915</name>
    <dbReference type="NCBI Taxonomy" id="1158606"/>
    <lineage>
        <taxon>Bacteria</taxon>
        <taxon>Bacillati</taxon>
        <taxon>Bacillota</taxon>
        <taxon>Bacilli</taxon>
        <taxon>Lactobacillales</taxon>
        <taxon>Enterococcaceae</taxon>
        <taxon>Enterococcus</taxon>
    </lineage>
</organism>
<feature type="transmembrane region" description="Helical" evidence="1">
    <location>
        <begin position="118"/>
        <end position="135"/>
    </location>
</feature>
<dbReference type="PATRIC" id="fig|1158606.3.peg.1279"/>
<gene>
    <name evidence="2" type="ORF">UAS_01322</name>
</gene>
<keyword evidence="1" id="KW-1133">Transmembrane helix</keyword>
<feature type="transmembrane region" description="Helical" evidence="1">
    <location>
        <begin position="173"/>
        <end position="191"/>
    </location>
</feature>
<name>R2RU62_9ENTE</name>
<dbReference type="OrthoDB" id="447058at2"/>
<dbReference type="GeneID" id="78365436"/>
<reference evidence="2 3" key="1">
    <citation type="submission" date="2013-02" db="EMBL/GenBank/DDBJ databases">
        <title>The Genome Sequence of Enterococcus asini ATCC_700915.</title>
        <authorList>
            <consortium name="The Broad Institute Genome Sequencing Platform"/>
            <consortium name="The Broad Institute Genome Sequencing Center for Infectious Disease"/>
            <person name="Earl A.M."/>
            <person name="Gilmore M.S."/>
            <person name="Lebreton F."/>
            <person name="Walker B."/>
            <person name="Young S.K."/>
            <person name="Zeng Q."/>
            <person name="Gargeya S."/>
            <person name="Fitzgerald M."/>
            <person name="Haas B."/>
            <person name="Abouelleil A."/>
            <person name="Alvarado L."/>
            <person name="Arachchi H.M."/>
            <person name="Berlin A.M."/>
            <person name="Chapman S.B."/>
            <person name="Dewar J."/>
            <person name="Goldberg J."/>
            <person name="Griggs A."/>
            <person name="Gujja S."/>
            <person name="Hansen M."/>
            <person name="Howarth C."/>
            <person name="Imamovic A."/>
            <person name="Larimer J."/>
            <person name="McCowan C."/>
            <person name="Murphy C."/>
            <person name="Neiman D."/>
            <person name="Pearson M."/>
            <person name="Priest M."/>
            <person name="Roberts A."/>
            <person name="Saif S."/>
            <person name="Shea T."/>
            <person name="Sisk P."/>
            <person name="Sykes S."/>
            <person name="Wortman J."/>
            <person name="Nusbaum C."/>
            <person name="Birren B."/>
        </authorList>
    </citation>
    <scope>NUCLEOTIDE SEQUENCE [LARGE SCALE GENOMIC DNA]</scope>
    <source>
        <strain evidence="2 3">ATCC 700915</strain>
    </source>
</reference>
<comment type="caution">
    <text evidence="2">The sequence shown here is derived from an EMBL/GenBank/DDBJ whole genome shotgun (WGS) entry which is preliminary data.</text>
</comment>
<sequence length="596" mass="67889">MKKIINKVATKETGRIFLVLLASFLTVYRIILQLKLPPVTFAGGGVDEHVFVMQATEILKGNWFGDYNSNTLVKNPMYSFFYIFVNKIGVAYPFALIMFYIFSIIVLICALSPVMRSTLFRFFAYIFLLYSPVMLDKKFGFRLYRDALLTPLIVLLVASLIALFLYRNRSKYLLIAWSILAGVSFFSFTYLREDSIWLKPLFYVALAITFFFILFGKERVLEKVIKMGSLLIPIAIFFGLTMALSHQNEEKYGIYAVNDHTQTHFQNVIADLIAIDDGTNQEYIWVHRTALRSAMEVSPTLRKLEEQFDSFYVPNSTLMVKIDGEKQQEMFSGKVVWLLRLAVERAGVGYQQELVVNGKKELGGKVTDNFYKAIHEELMAGFNDGRLKKRSGGISVSKSAPAKKIEDIKKNVLPKILYTAQETALYRSYFVTEDNRAVSGDVMATREIEMLINSPLNYPVSSEQAQYNKSIGGVVKRINRIISLYKITSIPVIILSIIGFVSSIINLKRQGYNDKHFLIVLVSIGLVLSYFILLLGVSWAYSWVSGDTMNRLYFYSSGAIPILQIIYILCFGALFEALGRRSQMMGKHQKTERVSE</sequence>
<dbReference type="EMBL" id="AJAP01000012">
    <property type="protein sequence ID" value="EOH86860.1"/>
    <property type="molecule type" value="Genomic_DNA"/>
</dbReference>
<feature type="transmembrane region" description="Helical" evidence="1">
    <location>
        <begin position="517"/>
        <end position="541"/>
    </location>
</feature>
<evidence type="ECO:0000313" key="2">
    <source>
        <dbReference type="EMBL" id="EOH86860.1"/>
    </source>
</evidence>
<feature type="transmembrane region" description="Helical" evidence="1">
    <location>
        <begin position="147"/>
        <end position="166"/>
    </location>
</feature>
<feature type="transmembrane region" description="Helical" evidence="1">
    <location>
        <begin position="90"/>
        <end position="111"/>
    </location>
</feature>
<protein>
    <recommendedName>
        <fullName evidence="4">Glycosyltransferase RgtA/B/C/D-like domain-containing protein</fullName>
    </recommendedName>
</protein>
<dbReference type="eggNOG" id="ENOG502ZD50">
    <property type="taxonomic scope" value="Bacteria"/>
</dbReference>
<evidence type="ECO:0000313" key="3">
    <source>
        <dbReference type="Proteomes" id="UP000013777"/>
    </source>
</evidence>
<evidence type="ECO:0000256" key="1">
    <source>
        <dbReference type="SAM" id="Phobius"/>
    </source>
</evidence>
<dbReference type="STRING" id="57732.RU94_GL001444"/>
<feature type="transmembrane region" description="Helical" evidence="1">
    <location>
        <begin position="484"/>
        <end position="505"/>
    </location>
</feature>
<feature type="transmembrane region" description="Helical" evidence="1">
    <location>
        <begin position="553"/>
        <end position="575"/>
    </location>
</feature>
<feature type="transmembrane region" description="Helical" evidence="1">
    <location>
        <begin position="227"/>
        <end position="245"/>
    </location>
</feature>
<dbReference type="HOGENOM" id="CLU_027328_0_0_9"/>
<keyword evidence="3" id="KW-1185">Reference proteome</keyword>
<accession>R2RU62</accession>
<dbReference type="Proteomes" id="UP000013777">
    <property type="component" value="Unassembled WGS sequence"/>
</dbReference>
<feature type="transmembrane region" description="Helical" evidence="1">
    <location>
        <begin position="197"/>
        <end position="215"/>
    </location>
</feature>
<keyword evidence="1" id="KW-0812">Transmembrane</keyword>
<feature type="transmembrane region" description="Helical" evidence="1">
    <location>
        <begin position="12"/>
        <end position="31"/>
    </location>
</feature>
<proteinExistence type="predicted"/>
<dbReference type="RefSeq" id="WP_010753964.1">
    <property type="nucleotide sequence ID" value="NZ_ASVU01000001.1"/>
</dbReference>
<evidence type="ECO:0008006" key="4">
    <source>
        <dbReference type="Google" id="ProtNLM"/>
    </source>
</evidence>
<dbReference type="AlphaFoldDB" id="R2RU62"/>
<keyword evidence="1" id="KW-0472">Membrane</keyword>